<evidence type="ECO:0000256" key="1">
    <source>
        <dbReference type="SAM" id="Phobius"/>
    </source>
</evidence>
<dbReference type="Gene3D" id="3.90.280.10">
    <property type="entry name" value="PEBP-like"/>
    <property type="match status" value="1"/>
</dbReference>
<evidence type="ECO:0000313" key="2">
    <source>
        <dbReference type="EMBL" id="ORX67287.1"/>
    </source>
</evidence>
<comment type="caution">
    <text evidence="2">The sequence shown here is derived from an EMBL/GenBank/DDBJ whole genome shotgun (WGS) entry which is preliminary data.</text>
</comment>
<protein>
    <submittedName>
        <fullName evidence="2">Uncharacterized protein</fullName>
    </submittedName>
</protein>
<accession>A0A1Y1W1A2</accession>
<dbReference type="SUPFAM" id="SSF49777">
    <property type="entry name" value="PEBP-like"/>
    <property type="match status" value="1"/>
</dbReference>
<dbReference type="AlphaFoldDB" id="A0A1Y1W1A2"/>
<dbReference type="InterPro" id="IPR036610">
    <property type="entry name" value="PEBP-like_sf"/>
</dbReference>
<proteinExistence type="predicted"/>
<organism evidence="2 3">
    <name type="scientific">Linderina pennispora</name>
    <dbReference type="NCBI Taxonomy" id="61395"/>
    <lineage>
        <taxon>Eukaryota</taxon>
        <taxon>Fungi</taxon>
        <taxon>Fungi incertae sedis</taxon>
        <taxon>Zoopagomycota</taxon>
        <taxon>Kickxellomycotina</taxon>
        <taxon>Kickxellomycetes</taxon>
        <taxon>Kickxellales</taxon>
        <taxon>Kickxellaceae</taxon>
        <taxon>Linderina</taxon>
    </lineage>
</organism>
<keyword evidence="3" id="KW-1185">Reference proteome</keyword>
<name>A0A1Y1W1A2_9FUNG</name>
<keyword evidence="1" id="KW-1133">Transmembrane helix</keyword>
<dbReference type="GeneID" id="63805044"/>
<dbReference type="OrthoDB" id="2506647at2759"/>
<dbReference type="Proteomes" id="UP000193922">
    <property type="component" value="Unassembled WGS sequence"/>
</dbReference>
<keyword evidence="1" id="KW-0472">Membrane</keyword>
<sequence>FPTTFQPKGKLYVSYNRTVDSGIILTPADTSTEPAVVYESEPSKFYTLAFVEADDYTFFVRSNGLTRNWLVVNIPGSDISKGNSTATPYLGAKIPECGSTVYFDMKNYFANNNMTLIGVNFFSLANSAASSIHAGFSLLLAAAFAMAAAGVSNFF</sequence>
<evidence type="ECO:0000313" key="3">
    <source>
        <dbReference type="Proteomes" id="UP000193922"/>
    </source>
</evidence>
<dbReference type="EMBL" id="MCFD01000013">
    <property type="protein sequence ID" value="ORX67287.1"/>
    <property type="molecule type" value="Genomic_DNA"/>
</dbReference>
<gene>
    <name evidence="2" type="ORF">DL89DRAFT_269714</name>
</gene>
<reference evidence="2 3" key="1">
    <citation type="submission" date="2016-07" db="EMBL/GenBank/DDBJ databases">
        <title>Pervasive Adenine N6-methylation of Active Genes in Fungi.</title>
        <authorList>
            <consortium name="DOE Joint Genome Institute"/>
            <person name="Mondo S.J."/>
            <person name="Dannebaum R.O."/>
            <person name="Kuo R.C."/>
            <person name="Labutti K."/>
            <person name="Haridas S."/>
            <person name="Kuo A."/>
            <person name="Salamov A."/>
            <person name="Ahrendt S.R."/>
            <person name="Lipzen A."/>
            <person name="Sullivan W."/>
            <person name="Andreopoulos W.B."/>
            <person name="Clum A."/>
            <person name="Lindquist E."/>
            <person name="Daum C."/>
            <person name="Ramamoorthy G.K."/>
            <person name="Gryganskyi A."/>
            <person name="Culley D."/>
            <person name="Magnuson J.K."/>
            <person name="James T.Y."/>
            <person name="O'Malley M.A."/>
            <person name="Stajich J.E."/>
            <person name="Spatafora J.W."/>
            <person name="Visel A."/>
            <person name="Grigoriev I.V."/>
        </authorList>
    </citation>
    <scope>NUCLEOTIDE SEQUENCE [LARGE SCALE GENOMIC DNA]</scope>
    <source>
        <strain evidence="2 3">ATCC 12442</strain>
    </source>
</reference>
<dbReference type="RefSeq" id="XP_040741209.1">
    <property type="nucleotide sequence ID" value="XM_040888396.1"/>
</dbReference>
<feature type="transmembrane region" description="Helical" evidence="1">
    <location>
        <begin position="132"/>
        <end position="154"/>
    </location>
</feature>
<dbReference type="STRING" id="61395.A0A1Y1W1A2"/>
<keyword evidence="1" id="KW-0812">Transmembrane</keyword>
<feature type="non-terminal residue" evidence="2">
    <location>
        <position position="1"/>
    </location>
</feature>